<protein>
    <submittedName>
        <fullName evidence="13">ABC transporter</fullName>
    </submittedName>
</protein>
<dbReference type="RefSeq" id="WP_101533643.1">
    <property type="nucleotide sequence ID" value="NZ_PKUQ01000016.1"/>
</dbReference>
<name>A0A2N5XSY4_9HYPH</name>
<evidence type="ECO:0000256" key="3">
    <source>
        <dbReference type="ARBA" id="ARBA00022448"/>
    </source>
</evidence>
<sequence>MTTAPLLEAKGLTKAFGTLLANDSVDLVIQHGEIHALLGENGAGKSTLVKMLYGSLEPTAGEIFWKGERISLSDPAQARDHGIGMVFQHFSLFDSLTVVENIALALPKGQKMHELAKRVEKVSHEYGLPLTADTLVADLSVGERQRIEIVRCLLQDPQLIIMDEPTSVLTPQEAELLFETLARLAGEGRSILYISHRLEEVQRMCDTATILRHGKLIAHCTPSQETASSLATLMVGTNVKPVTRIQPDLNDAPVRLQLKKLNLLASGPFAVELKDISLSVKGGEVVAIAGVAGNGQSELFDALSGERDSAVDAIVINDEPVGRKGVTFRRNLGAAFVPEERLGHAAVPGMSLSDNVLLTRHGSDKPLTRKGVFLKRTTAGKIGKRISDNFDVRKGEPNPNAGSLSGGNLQKFVVGREIDRAPSVLVVSQPTWGVDAGAAALIRQSLLDLAREGAAVLVISQDLDEIFEVADRISVINKGSLSDPEPVETMTLEKIGLLMGGVHGKDPRSKINSNEMTPSDTSSSKGDTDAA</sequence>
<feature type="domain" description="ABC transporter" evidence="12">
    <location>
        <begin position="7"/>
        <end position="238"/>
    </location>
</feature>
<dbReference type="GO" id="GO:0005524">
    <property type="term" value="F:ATP binding"/>
    <property type="evidence" value="ECO:0007669"/>
    <property type="project" value="UniProtKB-KW"/>
</dbReference>
<dbReference type="Proteomes" id="UP000234881">
    <property type="component" value="Unassembled WGS sequence"/>
</dbReference>
<keyword evidence="5" id="KW-0762">Sugar transport</keyword>
<dbReference type="CDD" id="cd03216">
    <property type="entry name" value="ABC_Carb_Monos_I"/>
    <property type="match status" value="1"/>
</dbReference>
<keyword evidence="10" id="KW-0472">Membrane</keyword>
<dbReference type="InterPro" id="IPR027417">
    <property type="entry name" value="P-loop_NTPase"/>
</dbReference>
<dbReference type="InterPro" id="IPR003439">
    <property type="entry name" value="ABC_transporter-like_ATP-bd"/>
</dbReference>
<keyword evidence="7" id="KW-0547">Nucleotide-binding</keyword>
<dbReference type="CDD" id="cd03215">
    <property type="entry name" value="ABC_Carb_Monos_II"/>
    <property type="match status" value="1"/>
</dbReference>
<evidence type="ECO:0000256" key="11">
    <source>
        <dbReference type="SAM" id="MobiDB-lite"/>
    </source>
</evidence>
<dbReference type="EMBL" id="PKUQ01000016">
    <property type="protein sequence ID" value="PLW77626.1"/>
    <property type="molecule type" value="Genomic_DNA"/>
</dbReference>
<comment type="subcellular location">
    <subcellularLocation>
        <location evidence="1">Cell membrane</location>
        <topology evidence="1">Peripheral membrane protein</topology>
    </subcellularLocation>
</comment>
<evidence type="ECO:0000256" key="10">
    <source>
        <dbReference type="ARBA" id="ARBA00023136"/>
    </source>
</evidence>
<dbReference type="PANTHER" id="PTHR43790">
    <property type="entry name" value="CARBOHYDRATE TRANSPORT ATP-BINDING PROTEIN MG119-RELATED"/>
    <property type="match status" value="1"/>
</dbReference>
<evidence type="ECO:0000256" key="4">
    <source>
        <dbReference type="ARBA" id="ARBA00022475"/>
    </source>
</evidence>
<feature type="region of interest" description="Disordered" evidence="11">
    <location>
        <begin position="500"/>
        <end position="531"/>
    </location>
</feature>
<comment type="caution">
    <text evidence="13">The sequence shown here is derived from an EMBL/GenBank/DDBJ whole genome shotgun (WGS) entry which is preliminary data.</text>
</comment>
<evidence type="ECO:0000256" key="9">
    <source>
        <dbReference type="ARBA" id="ARBA00022967"/>
    </source>
</evidence>
<dbReference type="GO" id="GO:0005886">
    <property type="term" value="C:plasma membrane"/>
    <property type="evidence" value="ECO:0007669"/>
    <property type="project" value="UniProtKB-SubCell"/>
</dbReference>
<keyword evidence="14" id="KW-1185">Reference proteome</keyword>
<feature type="domain" description="ABC transporter" evidence="12">
    <location>
        <begin position="258"/>
        <end position="503"/>
    </location>
</feature>
<evidence type="ECO:0000259" key="12">
    <source>
        <dbReference type="PROSITE" id="PS50893"/>
    </source>
</evidence>
<dbReference type="Pfam" id="PF00005">
    <property type="entry name" value="ABC_tran"/>
    <property type="match status" value="2"/>
</dbReference>
<comment type="similarity">
    <text evidence="2">Belongs to the ABC transporter superfamily.</text>
</comment>
<feature type="compositionally biased region" description="Polar residues" evidence="11">
    <location>
        <begin position="510"/>
        <end position="525"/>
    </location>
</feature>
<keyword evidence="9" id="KW-1278">Translocase</keyword>
<accession>A0A2N5XSY4</accession>
<dbReference type="InterPro" id="IPR017871">
    <property type="entry name" value="ABC_transporter-like_CS"/>
</dbReference>
<dbReference type="Gene3D" id="3.40.50.300">
    <property type="entry name" value="P-loop containing nucleotide triphosphate hydrolases"/>
    <property type="match status" value="2"/>
</dbReference>
<evidence type="ECO:0000256" key="2">
    <source>
        <dbReference type="ARBA" id="ARBA00005417"/>
    </source>
</evidence>
<dbReference type="PANTHER" id="PTHR43790:SF4">
    <property type="entry name" value="GUANOSINE IMPORT ATP-BINDING PROTEIN NUPO"/>
    <property type="match status" value="1"/>
</dbReference>
<dbReference type="PROSITE" id="PS00211">
    <property type="entry name" value="ABC_TRANSPORTER_1"/>
    <property type="match status" value="2"/>
</dbReference>
<keyword evidence="3" id="KW-0813">Transport</keyword>
<dbReference type="SUPFAM" id="SSF52540">
    <property type="entry name" value="P-loop containing nucleoside triphosphate hydrolases"/>
    <property type="match status" value="2"/>
</dbReference>
<dbReference type="SMART" id="SM00382">
    <property type="entry name" value="AAA"/>
    <property type="match status" value="1"/>
</dbReference>
<evidence type="ECO:0000256" key="7">
    <source>
        <dbReference type="ARBA" id="ARBA00022741"/>
    </source>
</evidence>
<proteinExistence type="inferred from homology"/>
<evidence type="ECO:0000256" key="5">
    <source>
        <dbReference type="ARBA" id="ARBA00022597"/>
    </source>
</evidence>
<dbReference type="InterPro" id="IPR050107">
    <property type="entry name" value="ABC_carbohydrate_import_ATPase"/>
</dbReference>
<reference evidence="13 14" key="1">
    <citation type="submission" date="2018-01" db="EMBL/GenBank/DDBJ databases">
        <title>The draft genome sequence of Cohaesibacter sp. H1304.</title>
        <authorList>
            <person name="Wang N.-N."/>
            <person name="Du Z.-J."/>
        </authorList>
    </citation>
    <scope>NUCLEOTIDE SEQUENCE [LARGE SCALE GENOMIC DNA]</scope>
    <source>
        <strain evidence="13 14">H1304</strain>
    </source>
</reference>
<dbReference type="InterPro" id="IPR003593">
    <property type="entry name" value="AAA+_ATPase"/>
</dbReference>
<keyword evidence="8" id="KW-0067">ATP-binding</keyword>
<evidence type="ECO:0000256" key="6">
    <source>
        <dbReference type="ARBA" id="ARBA00022737"/>
    </source>
</evidence>
<dbReference type="AlphaFoldDB" id="A0A2N5XSY4"/>
<keyword evidence="6" id="KW-0677">Repeat</keyword>
<organism evidence="13 14">
    <name type="scientific">Cohaesibacter celericrescens</name>
    <dbReference type="NCBI Taxonomy" id="2067669"/>
    <lineage>
        <taxon>Bacteria</taxon>
        <taxon>Pseudomonadati</taxon>
        <taxon>Pseudomonadota</taxon>
        <taxon>Alphaproteobacteria</taxon>
        <taxon>Hyphomicrobiales</taxon>
        <taxon>Cohaesibacteraceae</taxon>
    </lineage>
</organism>
<evidence type="ECO:0000256" key="1">
    <source>
        <dbReference type="ARBA" id="ARBA00004202"/>
    </source>
</evidence>
<dbReference type="OrthoDB" id="9805029at2"/>
<dbReference type="GO" id="GO:0016887">
    <property type="term" value="F:ATP hydrolysis activity"/>
    <property type="evidence" value="ECO:0007669"/>
    <property type="project" value="InterPro"/>
</dbReference>
<evidence type="ECO:0000256" key="8">
    <source>
        <dbReference type="ARBA" id="ARBA00022840"/>
    </source>
</evidence>
<dbReference type="PROSITE" id="PS50893">
    <property type="entry name" value="ABC_TRANSPORTER_2"/>
    <property type="match status" value="2"/>
</dbReference>
<gene>
    <name evidence="13" type="ORF">C0081_09990</name>
</gene>
<evidence type="ECO:0000313" key="13">
    <source>
        <dbReference type="EMBL" id="PLW77626.1"/>
    </source>
</evidence>
<dbReference type="FunFam" id="3.40.50.300:FF:000127">
    <property type="entry name" value="Ribose import ATP-binding protein RbsA"/>
    <property type="match status" value="1"/>
</dbReference>
<keyword evidence="4" id="KW-1003">Cell membrane</keyword>
<evidence type="ECO:0000313" key="14">
    <source>
        <dbReference type="Proteomes" id="UP000234881"/>
    </source>
</evidence>